<accession>A0A4R3I4I6</accession>
<dbReference type="PANTHER" id="PTHR33991:SF1">
    <property type="entry name" value="DNA REPAIR PROTEIN RECO"/>
    <property type="match status" value="1"/>
</dbReference>
<dbReference type="Gene3D" id="1.20.1440.120">
    <property type="entry name" value="Recombination protein O, C-terminal domain"/>
    <property type="match status" value="1"/>
</dbReference>
<dbReference type="OrthoDB" id="9804792at2"/>
<dbReference type="EMBL" id="SLZR01000012">
    <property type="protein sequence ID" value="TCS39811.1"/>
    <property type="molecule type" value="Genomic_DNA"/>
</dbReference>
<dbReference type="SUPFAM" id="SSF57863">
    <property type="entry name" value="ArfGap/RecO-like zinc finger"/>
    <property type="match status" value="1"/>
</dbReference>
<dbReference type="GO" id="GO:0006310">
    <property type="term" value="P:DNA recombination"/>
    <property type="evidence" value="ECO:0007669"/>
    <property type="project" value="InterPro"/>
</dbReference>
<protein>
    <submittedName>
        <fullName evidence="1">DNA replication and repair protein RecO</fullName>
    </submittedName>
</protein>
<organism evidence="1 2">
    <name type="scientific">Reinekea marinisedimentorum</name>
    <dbReference type="NCBI Taxonomy" id="230495"/>
    <lineage>
        <taxon>Bacteria</taxon>
        <taxon>Pseudomonadati</taxon>
        <taxon>Pseudomonadota</taxon>
        <taxon>Gammaproteobacteria</taxon>
        <taxon>Oceanospirillales</taxon>
        <taxon>Saccharospirillaceae</taxon>
        <taxon>Reinekea</taxon>
    </lineage>
</organism>
<name>A0A4R3I4I6_9GAMM</name>
<dbReference type="InterPro" id="IPR037278">
    <property type="entry name" value="ARFGAP/RecO"/>
</dbReference>
<reference evidence="1 2" key="1">
    <citation type="submission" date="2019-03" db="EMBL/GenBank/DDBJ databases">
        <title>Genomic Encyclopedia of Archaeal and Bacterial Type Strains, Phase II (KMG-II): from individual species to whole genera.</title>
        <authorList>
            <person name="Goeker M."/>
        </authorList>
    </citation>
    <scope>NUCLEOTIDE SEQUENCE [LARGE SCALE GENOMIC DNA]</scope>
    <source>
        <strain evidence="1 2">DSM 15388</strain>
    </source>
</reference>
<dbReference type="GO" id="GO:0043590">
    <property type="term" value="C:bacterial nucleoid"/>
    <property type="evidence" value="ECO:0007669"/>
    <property type="project" value="TreeGrafter"/>
</dbReference>
<proteinExistence type="predicted"/>
<comment type="caution">
    <text evidence="1">The sequence shown here is derived from an EMBL/GenBank/DDBJ whole genome shotgun (WGS) entry which is preliminary data.</text>
</comment>
<sequence>MFRSSVTEGFLLFSRPFKEDDTLCELWTEKQGRVRCRISGNPPEPYRQFEIKLSNKAGLPAVSNFRYTQPVLIDSNAARLLGFYVNELLYRLLPAGYGDSSLFGRYISTLLYLNEGENIQPVLRFFEQGVLASLGMAVDYQQDANSLPVVAGQHYRFETGRGFVADAHGRYSGERIIAVNRQDYNLKGALSLARECQRRQIDELLGGGQPILSRQWLVNLIQTKGASEA</sequence>
<keyword evidence="2" id="KW-1185">Reference proteome</keyword>
<dbReference type="InterPro" id="IPR003717">
    <property type="entry name" value="RecO"/>
</dbReference>
<evidence type="ECO:0000313" key="2">
    <source>
        <dbReference type="Proteomes" id="UP000295793"/>
    </source>
</evidence>
<dbReference type="AlphaFoldDB" id="A0A4R3I4I6"/>
<dbReference type="Pfam" id="PF02565">
    <property type="entry name" value="RecO_C"/>
    <property type="match status" value="1"/>
</dbReference>
<evidence type="ECO:0000313" key="1">
    <source>
        <dbReference type="EMBL" id="TCS39811.1"/>
    </source>
</evidence>
<gene>
    <name evidence="1" type="ORF">BCF53_11296</name>
</gene>
<dbReference type="InterPro" id="IPR042242">
    <property type="entry name" value="RecO_C"/>
</dbReference>
<dbReference type="GO" id="GO:0006302">
    <property type="term" value="P:double-strand break repair"/>
    <property type="evidence" value="ECO:0007669"/>
    <property type="project" value="TreeGrafter"/>
</dbReference>
<dbReference type="Proteomes" id="UP000295793">
    <property type="component" value="Unassembled WGS sequence"/>
</dbReference>
<dbReference type="RefSeq" id="WP_132702356.1">
    <property type="nucleotide sequence ID" value="NZ_SLZR01000012.1"/>
</dbReference>
<dbReference type="PANTHER" id="PTHR33991">
    <property type="entry name" value="DNA REPAIR PROTEIN RECO"/>
    <property type="match status" value="1"/>
</dbReference>